<dbReference type="KEGG" id="cbw:RR42_m4229"/>
<sequence length="301" mass="32560">MAFFKRSAAPTSSPSSASSSAPTAHDAAGSGSGNGTPPEYTIDELARAAGTTVRNVRSYQDRGLIDPPERRGRVGIYTQTHLGRLRLINHLLARGYTLNNIQELLKAIVEGHDLRSILGLESAIGSPWTDEAPRHYSYLALARLFGRAISRPALAKAIALGLLEPDGMGYLARSPRMLTAGVEIARAGFALEDVLSIVEHARGHFEAVSDRIVAMVVRELDRFGEGKLPPPQDVPRLVDILWRIRPLAMVAVEAEMMRAMEQSANKYLGDRVAAIIEHLHDAPEDGGAGNAPKAGPRKARR</sequence>
<evidence type="ECO:0000313" key="4">
    <source>
        <dbReference type="EMBL" id="AJG21576.1"/>
    </source>
</evidence>
<dbReference type="PANTHER" id="PTHR30204:SF93">
    <property type="entry name" value="HTH MERR-TYPE DOMAIN-CONTAINING PROTEIN"/>
    <property type="match status" value="1"/>
</dbReference>
<dbReference type="Gene3D" id="1.10.1660.10">
    <property type="match status" value="1"/>
</dbReference>
<dbReference type="SUPFAM" id="SSF46955">
    <property type="entry name" value="Putative DNA-binding domain"/>
    <property type="match status" value="1"/>
</dbReference>
<dbReference type="InterPro" id="IPR009061">
    <property type="entry name" value="DNA-bd_dom_put_sf"/>
</dbReference>
<dbReference type="Proteomes" id="UP000031843">
    <property type="component" value="Chromosome main"/>
</dbReference>
<evidence type="ECO:0000256" key="2">
    <source>
        <dbReference type="SAM" id="MobiDB-lite"/>
    </source>
</evidence>
<keyword evidence="5" id="KW-1185">Reference proteome</keyword>
<keyword evidence="1" id="KW-0238">DNA-binding</keyword>
<dbReference type="GO" id="GO:0003700">
    <property type="term" value="F:DNA-binding transcription factor activity"/>
    <property type="evidence" value="ECO:0007669"/>
    <property type="project" value="InterPro"/>
</dbReference>
<dbReference type="Pfam" id="PF13411">
    <property type="entry name" value="MerR_1"/>
    <property type="match status" value="1"/>
</dbReference>
<dbReference type="CDD" id="cd04778">
    <property type="entry name" value="HTH_MerR-like_sg2"/>
    <property type="match status" value="1"/>
</dbReference>
<dbReference type="AlphaFoldDB" id="A0A0C4YLV4"/>
<dbReference type="InterPro" id="IPR047057">
    <property type="entry name" value="MerR_fam"/>
</dbReference>
<dbReference type="GO" id="GO:0003677">
    <property type="term" value="F:DNA binding"/>
    <property type="evidence" value="ECO:0007669"/>
    <property type="project" value="UniProtKB-KW"/>
</dbReference>
<evidence type="ECO:0000256" key="1">
    <source>
        <dbReference type="ARBA" id="ARBA00023125"/>
    </source>
</evidence>
<organism evidence="4 5">
    <name type="scientific">Cupriavidus basilensis</name>
    <dbReference type="NCBI Taxonomy" id="68895"/>
    <lineage>
        <taxon>Bacteria</taxon>
        <taxon>Pseudomonadati</taxon>
        <taxon>Pseudomonadota</taxon>
        <taxon>Betaproteobacteria</taxon>
        <taxon>Burkholderiales</taxon>
        <taxon>Burkholderiaceae</taxon>
        <taxon>Cupriavidus</taxon>
    </lineage>
</organism>
<gene>
    <name evidence="4" type="ORF">RR42_m4229</name>
</gene>
<dbReference type="STRING" id="68895.RR42_m4229"/>
<dbReference type="PRINTS" id="PR00040">
    <property type="entry name" value="HTHMERR"/>
</dbReference>
<evidence type="ECO:0000259" key="3">
    <source>
        <dbReference type="PROSITE" id="PS50937"/>
    </source>
</evidence>
<feature type="region of interest" description="Disordered" evidence="2">
    <location>
        <begin position="1"/>
        <end position="39"/>
    </location>
</feature>
<dbReference type="InterPro" id="IPR000551">
    <property type="entry name" value="MerR-type_HTH_dom"/>
</dbReference>
<dbReference type="PANTHER" id="PTHR30204">
    <property type="entry name" value="REDOX-CYCLING DRUG-SENSING TRANSCRIPTIONAL ACTIVATOR SOXR"/>
    <property type="match status" value="1"/>
</dbReference>
<name>A0A0C4YLV4_9BURK</name>
<dbReference type="OrthoDB" id="6716891at2"/>
<reference evidence="4 5" key="1">
    <citation type="journal article" date="2015" name="Genome Announc.">
        <title>Complete Genome Sequence of Cupriavidus basilensis 4G11, Isolated from the Oak Ridge Field Research Center Site.</title>
        <authorList>
            <person name="Ray J."/>
            <person name="Waters R.J."/>
            <person name="Skerker J.M."/>
            <person name="Kuehl J.V."/>
            <person name="Price M.N."/>
            <person name="Huang J."/>
            <person name="Chakraborty R."/>
            <person name="Arkin A.P."/>
            <person name="Deutschbauer A."/>
        </authorList>
    </citation>
    <scope>NUCLEOTIDE SEQUENCE [LARGE SCALE GENOMIC DNA]</scope>
    <source>
        <strain evidence="4">4G11</strain>
    </source>
</reference>
<feature type="region of interest" description="Disordered" evidence="2">
    <location>
        <begin position="281"/>
        <end position="301"/>
    </location>
</feature>
<dbReference type="EMBL" id="CP010536">
    <property type="protein sequence ID" value="AJG21576.1"/>
    <property type="molecule type" value="Genomic_DNA"/>
</dbReference>
<proteinExistence type="predicted"/>
<evidence type="ECO:0000313" key="5">
    <source>
        <dbReference type="Proteomes" id="UP000031843"/>
    </source>
</evidence>
<dbReference type="PROSITE" id="PS50937">
    <property type="entry name" value="HTH_MERR_2"/>
    <property type="match status" value="1"/>
</dbReference>
<feature type="compositionally biased region" description="Low complexity" evidence="2">
    <location>
        <begin position="7"/>
        <end position="24"/>
    </location>
</feature>
<protein>
    <submittedName>
        <fullName evidence="4">Putative transcriptional regulator</fullName>
    </submittedName>
</protein>
<dbReference type="RefSeq" id="WP_043351043.1">
    <property type="nucleotide sequence ID" value="NZ_CP010536.1"/>
</dbReference>
<accession>A0A0C4YLV4</accession>
<dbReference type="SMART" id="SM00422">
    <property type="entry name" value="HTH_MERR"/>
    <property type="match status" value="1"/>
</dbReference>
<feature type="domain" description="HTH merR-type" evidence="3">
    <location>
        <begin position="39"/>
        <end position="107"/>
    </location>
</feature>